<name>A0ACB9SYR6_HOLOL</name>
<sequence>MVLFALNILNVFTILTSLINKQYHGTPASPQNGAEEAVAQTVFDIIISGCSDPAYNTEQTSTLGFDSQSDFPGPQLVDIEEDDRVNYNIEEEMSSDEIVQEPADIDLQYKQNAIEYWKSGRKGRKAIKGVIVHKRKNRDAAALFGIKKSTLHFHVQRETSKFGSDSGNDSNHGEHIVKNISISKYASQQVLSAEEEAKLENYMLKASSMNFGLTYQHSRSLAFQYAKKLNKKYPALWDENMAARIESMRSATKCYPQLSYRKPENISIARASGFKAVYPRFYRHQKLSPKESHVKYRDDPLRSLTLKELEAIVEDLDLNEEIDICYIPPDVDDITDEEDIDDNVIGGVENLHIDIAGDSGSE</sequence>
<dbReference type="Proteomes" id="UP001056778">
    <property type="component" value="Chromosome 6"/>
</dbReference>
<reference evidence="1" key="1">
    <citation type="submission" date="2022-04" db="EMBL/GenBank/DDBJ databases">
        <title>Chromosome-scale genome assembly of Holotrichia oblita Faldermann.</title>
        <authorList>
            <person name="Rongchong L."/>
        </authorList>
    </citation>
    <scope>NUCLEOTIDE SEQUENCE</scope>
    <source>
        <strain evidence="1">81SQS9</strain>
    </source>
</reference>
<proteinExistence type="predicted"/>
<dbReference type="EMBL" id="CM043020">
    <property type="protein sequence ID" value="KAI4459704.1"/>
    <property type="molecule type" value="Genomic_DNA"/>
</dbReference>
<gene>
    <name evidence="1" type="ORF">MML48_6g00007295</name>
</gene>
<accession>A0ACB9SYR6</accession>
<keyword evidence="2" id="KW-1185">Reference proteome</keyword>
<organism evidence="1 2">
    <name type="scientific">Holotrichia oblita</name>
    <name type="common">Chafer beetle</name>
    <dbReference type="NCBI Taxonomy" id="644536"/>
    <lineage>
        <taxon>Eukaryota</taxon>
        <taxon>Metazoa</taxon>
        <taxon>Ecdysozoa</taxon>
        <taxon>Arthropoda</taxon>
        <taxon>Hexapoda</taxon>
        <taxon>Insecta</taxon>
        <taxon>Pterygota</taxon>
        <taxon>Neoptera</taxon>
        <taxon>Endopterygota</taxon>
        <taxon>Coleoptera</taxon>
        <taxon>Polyphaga</taxon>
        <taxon>Scarabaeiformia</taxon>
        <taxon>Scarabaeidae</taxon>
        <taxon>Melolonthinae</taxon>
        <taxon>Holotrichia</taxon>
    </lineage>
</organism>
<evidence type="ECO:0000313" key="1">
    <source>
        <dbReference type="EMBL" id="KAI4459704.1"/>
    </source>
</evidence>
<protein>
    <submittedName>
        <fullName evidence="1">Dehydrogenase/reductase sdr family member 11</fullName>
    </submittedName>
</protein>
<evidence type="ECO:0000313" key="2">
    <source>
        <dbReference type="Proteomes" id="UP001056778"/>
    </source>
</evidence>
<comment type="caution">
    <text evidence="1">The sequence shown here is derived from an EMBL/GenBank/DDBJ whole genome shotgun (WGS) entry which is preliminary data.</text>
</comment>